<feature type="domain" description="RDD" evidence="6">
    <location>
        <begin position="28"/>
        <end position="156"/>
    </location>
</feature>
<evidence type="ECO:0000313" key="8">
    <source>
        <dbReference type="Proteomes" id="UP001609175"/>
    </source>
</evidence>
<dbReference type="Pfam" id="PF06271">
    <property type="entry name" value="RDD"/>
    <property type="match status" value="1"/>
</dbReference>
<name>A0ABW7JNP4_9NOCA</name>
<keyword evidence="2 5" id="KW-0812">Transmembrane</keyword>
<comment type="subcellular location">
    <subcellularLocation>
        <location evidence="1">Membrane</location>
        <topology evidence="1">Multi-pass membrane protein</topology>
    </subcellularLocation>
</comment>
<dbReference type="EMBL" id="JBIMSO010000046">
    <property type="protein sequence ID" value="MFH5208804.1"/>
    <property type="molecule type" value="Genomic_DNA"/>
</dbReference>
<dbReference type="RefSeq" id="WP_395114341.1">
    <property type="nucleotide sequence ID" value="NZ_JBIMSO010000046.1"/>
</dbReference>
<evidence type="ECO:0000256" key="1">
    <source>
        <dbReference type="ARBA" id="ARBA00004141"/>
    </source>
</evidence>
<dbReference type="PANTHER" id="PTHR38480">
    <property type="entry name" value="SLR0254 PROTEIN"/>
    <property type="match status" value="1"/>
</dbReference>
<evidence type="ECO:0000256" key="2">
    <source>
        <dbReference type="ARBA" id="ARBA00022692"/>
    </source>
</evidence>
<evidence type="ECO:0000256" key="4">
    <source>
        <dbReference type="ARBA" id="ARBA00023136"/>
    </source>
</evidence>
<accession>A0ABW7JNP4</accession>
<evidence type="ECO:0000313" key="7">
    <source>
        <dbReference type="EMBL" id="MFH5208804.1"/>
    </source>
</evidence>
<protein>
    <submittedName>
        <fullName evidence="7">RDD family protein</fullName>
    </submittedName>
</protein>
<keyword evidence="3 5" id="KW-1133">Transmembrane helix</keyword>
<dbReference type="InterPro" id="IPR010432">
    <property type="entry name" value="RDD"/>
</dbReference>
<comment type="caution">
    <text evidence="7">The sequence shown here is derived from an EMBL/GenBank/DDBJ whole genome shotgun (WGS) entry which is preliminary data.</text>
</comment>
<proteinExistence type="predicted"/>
<evidence type="ECO:0000256" key="3">
    <source>
        <dbReference type="ARBA" id="ARBA00022989"/>
    </source>
</evidence>
<dbReference type="Proteomes" id="UP001609175">
    <property type="component" value="Unassembled WGS sequence"/>
</dbReference>
<feature type="transmembrane region" description="Helical" evidence="5">
    <location>
        <begin position="33"/>
        <end position="57"/>
    </location>
</feature>
<evidence type="ECO:0000256" key="5">
    <source>
        <dbReference type="SAM" id="Phobius"/>
    </source>
</evidence>
<gene>
    <name evidence="7" type="ORF">ACHIPZ_11430</name>
</gene>
<evidence type="ECO:0000259" key="6">
    <source>
        <dbReference type="Pfam" id="PF06271"/>
    </source>
</evidence>
<keyword evidence="4 5" id="KW-0472">Membrane</keyword>
<organism evidence="7 8">
    <name type="scientific">Antrihabitans spumae</name>
    <dbReference type="NCBI Taxonomy" id="3373370"/>
    <lineage>
        <taxon>Bacteria</taxon>
        <taxon>Bacillati</taxon>
        <taxon>Actinomycetota</taxon>
        <taxon>Actinomycetes</taxon>
        <taxon>Mycobacteriales</taxon>
        <taxon>Nocardiaceae</taxon>
        <taxon>Antrihabitans</taxon>
    </lineage>
</organism>
<reference evidence="7 8" key="1">
    <citation type="submission" date="2024-10" db="EMBL/GenBank/DDBJ databases">
        <authorList>
            <person name="Riesco R."/>
        </authorList>
    </citation>
    <scope>NUCLEOTIDE SEQUENCE [LARGE SCALE GENOMIC DNA]</scope>
    <source>
        <strain evidence="7 8">NCIMB 15449</strain>
    </source>
</reference>
<dbReference type="PANTHER" id="PTHR38480:SF1">
    <property type="entry name" value="SLR0254 PROTEIN"/>
    <property type="match status" value="1"/>
</dbReference>
<feature type="transmembrane region" description="Helical" evidence="5">
    <location>
        <begin position="120"/>
        <end position="139"/>
    </location>
</feature>
<feature type="transmembrane region" description="Helical" evidence="5">
    <location>
        <begin position="63"/>
        <end position="83"/>
    </location>
</feature>
<sequence length="258" mass="27643">MTAASVTGGDTTFVTGEAVALDLPIARVPTRCLAFLIDLMLQLATLFGLLIFVGMVAYRADEALLAALVIVSTVAVLVGYPVAWETLTRGRSPGKFALGLRVVRADGGPAEFRHALTRGLCGAIVDFWVLGFFGLVAVVSSTCSARGRRVGDLLAGTVVIRSEAAYFAPSLLHPPPRMVMWAAQLDIDAVPDQLALLVRDYLKRYGQFAPPVAFDVGLQLTQRVCACMRVEVPAPIPPFEVLAAVLAERQRRALARPI</sequence>